<dbReference type="RefSeq" id="XP_009793477.1">
    <property type="nucleotide sequence ID" value="XM_009795175.1"/>
</dbReference>
<reference evidence="3" key="2">
    <citation type="submission" date="2025-08" db="UniProtKB">
        <authorList>
            <consortium name="RefSeq"/>
        </authorList>
    </citation>
    <scope>IDENTIFICATION</scope>
    <source>
        <tissue evidence="3">Leaf</tissue>
    </source>
</reference>
<name>A0A1U7XN60_NICSY</name>
<evidence type="ECO:0000313" key="3">
    <source>
        <dbReference type="RefSeq" id="XP_009793477.1"/>
    </source>
</evidence>
<dbReference type="Gene3D" id="3.30.420.10">
    <property type="entry name" value="Ribonuclease H-like superfamily/Ribonuclease H"/>
    <property type="match status" value="1"/>
</dbReference>
<feature type="domain" description="RNase H type-1" evidence="1">
    <location>
        <begin position="51"/>
        <end position="163"/>
    </location>
</feature>
<dbReference type="Proteomes" id="UP000189701">
    <property type="component" value="Unplaced"/>
</dbReference>
<keyword evidence="2" id="KW-1185">Reference proteome</keyword>
<dbReference type="InterPro" id="IPR036397">
    <property type="entry name" value="RNaseH_sf"/>
</dbReference>
<dbReference type="InterPro" id="IPR053151">
    <property type="entry name" value="RNase_H-like"/>
</dbReference>
<sequence>MKENDVVTFVNRDRMDNDHDREEGGFTVLDRLALSRGVREALEPVMKLQSKEEKLQAGLGGLIRITSGDWIMGFTNCTYAASPLQAEFLALKQDLQIALQMQLQPLEIKTDSTEMIKLIKESDEVLNDLIYDCRWLMLQLKLLAIRHTFRQGNATAHMLAKEASHQS</sequence>
<dbReference type="InterPro" id="IPR002156">
    <property type="entry name" value="RNaseH_domain"/>
</dbReference>
<dbReference type="InterPro" id="IPR012337">
    <property type="entry name" value="RNaseH-like_sf"/>
</dbReference>
<dbReference type="SUPFAM" id="SSF53098">
    <property type="entry name" value="Ribonuclease H-like"/>
    <property type="match status" value="1"/>
</dbReference>
<dbReference type="PANTHER" id="PTHR47723:SF19">
    <property type="entry name" value="POLYNUCLEOTIDYL TRANSFERASE, RIBONUCLEASE H-LIKE SUPERFAMILY PROTEIN"/>
    <property type="match status" value="1"/>
</dbReference>
<dbReference type="PANTHER" id="PTHR47723">
    <property type="entry name" value="OS05G0353850 PROTEIN"/>
    <property type="match status" value="1"/>
</dbReference>
<evidence type="ECO:0000313" key="2">
    <source>
        <dbReference type="Proteomes" id="UP000189701"/>
    </source>
</evidence>
<protein>
    <submittedName>
        <fullName evidence="3">Uncharacterized protein LOC104240341</fullName>
    </submittedName>
</protein>
<evidence type="ECO:0000259" key="1">
    <source>
        <dbReference type="Pfam" id="PF13456"/>
    </source>
</evidence>
<dbReference type="InterPro" id="IPR044730">
    <property type="entry name" value="RNase_H-like_dom_plant"/>
</dbReference>
<accession>A0A1U7XN60</accession>
<proteinExistence type="predicted"/>
<dbReference type="GO" id="GO:0003676">
    <property type="term" value="F:nucleic acid binding"/>
    <property type="evidence" value="ECO:0007669"/>
    <property type="project" value="InterPro"/>
</dbReference>
<reference evidence="2" key="1">
    <citation type="journal article" date="2013" name="Genome Biol.">
        <title>Reference genomes and transcriptomes of Nicotiana sylvestris and Nicotiana tomentosiformis.</title>
        <authorList>
            <person name="Sierro N."/>
            <person name="Battey J.N."/>
            <person name="Ouadi S."/>
            <person name="Bovet L."/>
            <person name="Goepfert S."/>
            <person name="Bakaher N."/>
            <person name="Peitsch M.C."/>
            <person name="Ivanov N.V."/>
        </authorList>
    </citation>
    <scope>NUCLEOTIDE SEQUENCE [LARGE SCALE GENOMIC DNA]</scope>
</reference>
<dbReference type="CDD" id="cd06222">
    <property type="entry name" value="RNase_H_like"/>
    <property type="match status" value="1"/>
</dbReference>
<dbReference type="Pfam" id="PF13456">
    <property type="entry name" value="RVT_3"/>
    <property type="match status" value="1"/>
</dbReference>
<dbReference type="GO" id="GO:0004523">
    <property type="term" value="F:RNA-DNA hybrid ribonuclease activity"/>
    <property type="evidence" value="ECO:0007669"/>
    <property type="project" value="InterPro"/>
</dbReference>
<gene>
    <name evidence="3" type="primary">LOC104240341</name>
</gene>
<organism evidence="2 3">
    <name type="scientific">Nicotiana sylvestris</name>
    <name type="common">Wood tobacco</name>
    <name type="synonym">South American tobacco</name>
    <dbReference type="NCBI Taxonomy" id="4096"/>
    <lineage>
        <taxon>Eukaryota</taxon>
        <taxon>Viridiplantae</taxon>
        <taxon>Streptophyta</taxon>
        <taxon>Embryophyta</taxon>
        <taxon>Tracheophyta</taxon>
        <taxon>Spermatophyta</taxon>
        <taxon>Magnoliopsida</taxon>
        <taxon>eudicotyledons</taxon>
        <taxon>Gunneridae</taxon>
        <taxon>Pentapetalae</taxon>
        <taxon>asterids</taxon>
        <taxon>lamiids</taxon>
        <taxon>Solanales</taxon>
        <taxon>Solanaceae</taxon>
        <taxon>Nicotianoideae</taxon>
        <taxon>Nicotianeae</taxon>
        <taxon>Nicotiana</taxon>
    </lineage>
</organism>
<dbReference type="AlphaFoldDB" id="A0A1U7XN60"/>